<dbReference type="Pfam" id="PF00173">
    <property type="entry name" value="Cyt-b5"/>
    <property type="match status" value="2"/>
</dbReference>
<evidence type="ECO:0000256" key="1">
    <source>
        <dbReference type="ARBA" id="ARBA00004240"/>
    </source>
</evidence>
<dbReference type="SUPFAM" id="SSF50978">
    <property type="entry name" value="WD40 repeat-like"/>
    <property type="match status" value="2"/>
</dbReference>
<organism evidence="8 11">
    <name type="scientific">Aphanomyces astaci</name>
    <name type="common">Crayfish plague agent</name>
    <dbReference type="NCBI Taxonomy" id="112090"/>
    <lineage>
        <taxon>Eukaryota</taxon>
        <taxon>Sar</taxon>
        <taxon>Stramenopiles</taxon>
        <taxon>Oomycota</taxon>
        <taxon>Saprolegniomycetes</taxon>
        <taxon>Saprolegniales</taxon>
        <taxon>Verrucalvaceae</taxon>
        <taxon>Aphanomyces</taxon>
    </lineage>
</organism>
<feature type="domain" description="Cytochrome b5 heme-binding" evidence="7">
    <location>
        <begin position="568"/>
        <end position="662"/>
    </location>
</feature>
<dbReference type="InterPro" id="IPR015943">
    <property type="entry name" value="WD40/YVTN_repeat-like_dom_sf"/>
</dbReference>
<evidence type="ECO:0000313" key="11">
    <source>
        <dbReference type="Proteomes" id="UP000285712"/>
    </source>
</evidence>
<evidence type="ECO:0000313" key="8">
    <source>
        <dbReference type="EMBL" id="RHY93871.1"/>
    </source>
</evidence>
<dbReference type="InterPro" id="IPR036322">
    <property type="entry name" value="WD40_repeat_dom_sf"/>
</dbReference>
<proteinExistence type="inferred from homology"/>
<dbReference type="InterPro" id="IPR024977">
    <property type="entry name" value="Apc4-like_WD40_dom"/>
</dbReference>
<dbReference type="InterPro" id="IPR036400">
    <property type="entry name" value="Cyt_B5-like_heme/steroid_sf"/>
</dbReference>
<dbReference type="GO" id="GO:0016020">
    <property type="term" value="C:membrane"/>
    <property type="evidence" value="ECO:0007669"/>
    <property type="project" value="TreeGrafter"/>
</dbReference>
<dbReference type="EMBL" id="QUTG01002971">
    <property type="protein sequence ID" value="RHY93871.1"/>
    <property type="molecule type" value="Genomic_DNA"/>
</dbReference>
<dbReference type="EMBL" id="QUTH01004494">
    <property type="protein sequence ID" value="RHZ13598.1"/>
    <property type="molecule type" value="Genomic_DNA"/>
</dbReference>
<comment type="caution">
    <text evidence="8">The sequence shown here is derived from an EMBL/GenBank/DDBJ whole genome shotgun (WGS) entry which is preliminary data.</text>
</comment>
<evidence type="ECO:0000313" key="9">
    <source>
        <dbReference type="EMBL" id="RHZ13598.1"/>
    </source>
</evidence>
<feature type="domain" description="Cytochrome b5 heme-binding" evidence="7">
    <location>
        <begin position="465"/>
        <end position="563"/>
    </location>
</feature>
<dbReference type="SUPFAM" id="SSF55856">
    <property type="entry name" value="Cytochrome b5-like heme/steroid binding domain"/>
    <property type="match status" value="2"/>
</dbReference>
<dbReference type="VEuPathDB" id="FungiDB:H257_10329"/>
<dbReference type="Gene3D" id="3.80.10.10">
    <property type="entry name" value="Ribonuclease Inhibitor"/>
    <property type="match status" value="1"/>
</dbReference>
<dbReference type="SMART" id="SM01117">
    <property type="entry name" value="Cyt-b5"/>
    <property type="match status" value="2"/>
</dbReference>
<gene>
    <name evidence="8" type="ORF">DYB35_010373</name>
    <name evidence="9" type="ORF">DYB37_003715</name>
</gene>
<dbReference type="GO" id="GO:0046872">
    <property type="term" value="F:metal ion binding"/>
    <property type="evidence" value="ECO:0007669"/>
    <property type="project" value="UniProtKB-KW"/>
</dbReference>
<dbReference type="Gene3D" id="2.130.10.10">
    <property type="entry name" value="YVTN repeat-like/Quinoprotein amine dehydrogenase"/>
    <property type="match status" value="2"/>
</dbReference>
<dbReference type="VEuPathDB" id="FungiDB:H257_10331"/>
<dbReference type="Pfam" id="PF12894">
    <property type="entry name" value="ANAPC4_WD40"/>
    <property type="match status" value="1"/>
</dbReference>
<evidence type="ECO:0000256" key="6">
    <source>
        <dbReference type="ARBA" id="ARBA00038357"/>
    </source>
</evidence>
<dbReference type="Proteomes" id="UP000285712">
    <property type="component" value="Unassembled WGS sequence"/>
</dbReference>
<comment type="similarity">
    <text evidence="6">Belongs to the cytochrome b5 family. MAPR subfamily.</text>
</comment>
<dbReference type="PROSITE" id="PS51450">
    <property type="entry name" value="LRR"/>
    <property type="match status" value="3"/>
</dbReference>
<dbReference type="Pfam" id="PF14580">
    <property type="entry name" value="LRR_9"/>
    <property type="match status" value="1"/>
</dbReference>
<protein>
    <recommendedName>
        <fullName evidence="7">Cytochrome b5 heme-binding domain-containing protein</fullName>
    </recommendedName>
</protein>
<reference evidence="10 11" key="1">
    <citation type="submission" date="2018-08" db="EMBL/GenBank/DDBJ databases">
        <title>Aphanomyces genome sequencing and annotation.</title>
        <authorList>
            <person name="Minardi D."/>
            <person name="Oidtmann B."/>
            <person name="Van Der Giezen M."/>
            <person name="Studholme D.J."/>
        </authorList>
    </citation>
    <scope>NUCLEOTIDE SEQUENCE [LARGE SCALE GENOMIC DNA]</scope>
    <source>
        <strain evidence="9 10">Da</strain>
        <strain evidence="8 11">Sv</strain>
    </source>
</reference>
<evidence type="ECO:0000256" key="3">
    <source>
        <dbReference type="ARBA" id="ARBA00022723"/>
    </source>
</evidence>
<evidence type="ECO:0000256" key="2">
    <source>
        <dbReference type="ARBA" id="ARBA00022617"/>
    </source>
</evidence>
<dbReference type="Gene3D" id="3.10.120.10">
    <property type="entry name" value="Cytochrome b5-like heme/steroid binding domain"/>
    <property type="match status" value="2"/>
</dbReference>
<evidence type="ECO:0000313" key="10">
    <source>
        <dbReference type="Proteomes" id="UP000285430"/>
    </source>
</evidence>
<keyword evidence="4" id="KW-0256">Endoplasmic reticulum</keyword>
<keyword evidence="3" id="KW-0479">Metal-binding</keyword>
<sequence>MHRLGIRNAEVSVISDDMIQQCVLKDAVDPANESATNDMASGTDTVDFAALRVLSLSFKNVFKIDNLVTLKNLVKLQMDNNVIQEIEGISHLTSLTWLDLSFNNIAEIKGLDTLTRLQDLTLYNNNISKLENLDTLKGLQVLSVGNNSLATTDGLLYLKCLDALRVLNLEGNPVCSDPEYRSFVLAHLDKLKYLDYSLVDVSEVVQAREQYQVYMPIYSWLRNLIDDFTEKVKTATEDIKVILLEKHAAIQRECDGFALEYAKEKDVAQKKSIAQCEKYRRVAKRLFKASAAGPPTTEAEVAQVTAESQAACNELNTELMGIESSLVEFAHDAISTLDVRIEAVGNESRGIATEHFRNVEQLENNFFDGVTQLAANLLERLATEDGEDDDFLSDECRAILNDRDALNNAINGSHDIHIGKLLAQEDLMREQNVAKIHDIIKTTKDGEWARNRKRVAEIINMKQYFTLDKLRAFNGEGDKPIYIAIKGVVYDVSRKRDFYGPGEGYHLFAGREAARALAKMSFEPADLENTDISDLNFMEKEILKDWIDKFTDYNSYPIVGRVLQQTDLTRTELSAFTTLPVYVALRGVIYDVTLGGLEHYGPNGGYKLFAGRDATRALALMSFDQEHLDNPTEDGLTETQIKTLADWEAKFQSKYGVVGKKAEHGGNFEGGGSEDACSSKLVRGMFDLHLIGHHGLPSQPSRICFVPMLGLLVVATGYQQLKVYGEDGLEVYLPLREDKGDGTSSFSAGATPTFLDYTNSGKLVLVMSDSAVQVIDLANLQEGKDVVVAALPSSWTTSRITALETIRHHKDTPFFYVALDDGSVQVVQESTCHFASYAIYPDDVGLAPSADSCFVSAMANSPADPNHLLLAYEGSDVVYVWDLVKQRVAFQTSRILNQTQPASNVQSLAWHASGKRFAVGFASGSVAVCRSDKHQLAVYPTLVSSTTSSTGGIQRLHWLTTHASSPGALVCSVGSHVVICFPPRDAQKGPKEALSELSSSSCFPWQTCVLPSHNHANVMDMVVASTVVPASASSTAPFTAIVLAGNPLDGIKPSVAMHVLPCLVAHAHTPNELWQWIVPPSTTSTTSTASSFPLSTTTHQLQASDIVAMQVLDLHTADTGAFRDELFAAQPILLEESKDMDHTRIENPPLHDEGSTTAVAAAWVPPLTGGSITSSHPPPLPSTMLPAAGCKRLLSITSMDDNDDDIINESSMYPHRHTKRTTWVVTAHADSRVKIWESHPPVDGASRGQMGLLHVLRVKPVLQDPISHVWFGPSRRLLVVGTSTGEVGFFTFDSDSGFSFVFSLHVHSGAITLLAVPKSDYPDDGRLDVAVADAFGVVCIVHVASQTYKLVIFDLALDTDDDEETGGAVESLIMDRSLLFVGRGYGHVQVYDVATAALVLTCRGATPGDGNGDHVTKMLLMDQGGRERGPVEVLAAGIC</sequence>
<dbReference type="InterPro" id="IPR001199">
    <property type="entry name" value="Cyt_B5-like_heme/steroid-bd"/>
</dbReference>
<evidence type="ECO:0000256" key="4">
    <source>
        <dbReference type="ARBA" id="ARBA00022824"/>
    </source>
</evidence>
<dbReference type="GO" id="GO:0005783">
    <property type="term" value="C:endoplasmic reticulum"/>
    <property type="evidence" value="ECO:0007669"/>
    <property type="project" value="UniProtKB-SubCell"/>
</dbReference>
<dbReference type="Proteomes" id="UP000285430">
    <property type="component" value="Unassembled WGS sequence"/>
</dbReference>
<keyword evidence="5" id="KW-0408">Iron</keyword>
<dbReference type="SMART" id="SM00365">
    <property type="entry name" value="LRR_SD22"/>
    <property type="match status" value="4"/>
</dbReference>
<comment type="subcellular location">
    <subcellularLocation>
        <location evidence="1">Endoplasmic reticulum</location>
    </subcellularLocation>
</comment>
<dbReference type="FunFam" id="3.10.120.10:FF:000003">
    <property type="entry name" value="membrane-associated progesterone receptor component 1"/>
    <property type="match status" value="1"/>
</dbReference>
<keyword evidence="2" id="KW-0349">Heme</keyword>
<accession>A0A418DFL7</accession>
<dbReference type="InterPro" id="IPR050577">
    <property type="entry name" value="MAPR/NEUFC/NENF-like"/>
</dbReference>
<dbReference type="PANTHER" id="PTHR10281">
    <property type="entry name" value="MEMBRANE-ASSOCIATED PROGESTERONE RECEPTOR COMPONENT-RELATED"/>
    <property type="match status" value="1"/>
</dbReference>
<dbReference type="InterPro" id="IPR001611">
    <property type="entry name" value="Leu-rich_rpt"/>
</dbReference>
<dbReference type="InterPro" id="IPR032675">
    <property type="entry name" value="LRR_dom_sf"/>
</dbReference>
<evidence type="ECO:0000256" key="5">
    <source>
        <dbReference type="ARBA" id="ARBA00023004"/>
    </source>
</evidence>
<dbReference type="SUPFAM" id="SSF52075">
    <property type="entry name" value="Outer arm dynein light chain 1"/>
    <property type="match status" value="1"/>
</dbReference>
<dbReference type="PANTHER" id="PTHR10281:SF72">
    <property type="entry name" value="NEUDESIN"/>
    <property type="match status" value="1"/>
</dbReference>
<evidence type="ECO:0000259" key="7">
    <source>
        <dbReference type="SMART" id="SM01117"/>
    </source>
</evidence>
<name>A0A418DFL7_APHAT</name>